<feature type="transmembrane region" description="Helical" evidence="1">
    <location>
        <begin position="12"/>
        <end position="31"/>
    </location>
</feature>
<dbReference type="AlphaFoldDB" id="A0A4R9C213"/>
<dbReference type="NCBIfam" id="TIGR02357">
    <property type="entry name" value="ECF_ThiT_YuaJ"/>
    <property type="match status" value="1"/>
</dbReference>
<dbReference type="GeneID" id="97030296"/>
<comment type="caution">
    <text evidence="2">The sequence shown here is derived from an EMBL/GenBank/DDBJ whole genome shotgun (WGS) entry which is preliminary data.</text>
</comment>
<feature type="transmembrane region" description="Helical" evidence="1">
    <location>
        <begin position="154"/>
        <end position="173"/>
    </location>
</feature>
<evidence type="ECO:0000313" key="2">
    <source>
        <dbReference type="EMBL" id="TFF65496.1"/>
    </source>
</evidence>
<evidence type="ECO:0000313" key="3">
    <source>
        <dbReference type="Proteomes" id="UP000297454"/>
    </source>
</evidence>
<sequence>MNKNKFFNTQMIVEAGIMLALSVILAQFKLYKMPQGGSISLKLLPLMIFAIRWGAPAGMIVGAIFGVITLIIKPEIVHPIQVILDYPLPSSLMGIAGLTYLNNKSEFKGYIPFIILSYLLRLVVHFLSGIIYFAQYTPKGMSPVYYSFIYNITYLGPELLIFLVFMGLFWKYLTTILKKQM</sequence>
<dbReference type="GO" id="GO:0015234">
    <property type="term" value="F:thiamine transmembrane transporter activity"/>
    <property type="evidence" value="ECO:0007669"/>
    <property type="project" value="InterPro"/>
</dbReference>
<reference evidence="2 3" key="1">
    <citation type="submission" date="2019-01" db="EMBL/GenBank/DDBJ databases">
        <title>Draft Genome Sequences of Helcococcus ovis Strains Isolated from the Uterus and Vagina of Dairy Cows with Metritis.</title>
        <authorList>
            <person name="Cunha F."/>
            <person name="Jeon S.J."/>
            <person name="Kutzer P."/>
            <person name="Galvao K.N."/>
        </authorList>
    </citation>
    <scope>NUCLEOTIDE SEQUENCE [LARGE SCALE GENOMIC DNA]</scope>
    <source>
        <strain evidence="2 3">KG-37</strain>
    </source>
</reference>
<keyword evidence="1" id="KW-1133">Transmembrane helix</keyword>
<dbReference type="Proteomes" id="UP000297454">
    <property type="component" value="Unassembled WGS sequence"/>
</dbReference>
<feature type="transmembrane region" description="Helical" evidence="1">
    <location>
        <begin position="43"/>
        <end position="71"/>
    </location>
</feature>
<organism evidence="2 3">
    <name type="scientific">Helcococcus ovis</name>
    <dbReference type="NCBI Taxonomy" id="72026"/>
    <lineage>
        <taxon>Bacteria</taxon>
        <taxon>Bacillati</taxon>
        <taxon>Bacillota</taxon>
        <taxon>Tissierellia</taxon>
        <taxon>Tissierellales</taxon>
        <taxon>Peptoniphilaceae</taxon>
        <taxon>Helcococcus</taxon>
    </lineage>
</organism>
<gene>
    <name evidence="2" type="primary">thiT</name>
    <name evidence="2" type="ORF">EQF91_05780</name>
</gene>
<feature type="transmembrane region" description="Helical" evidence="1">
    <location>
        <begin position="113"/>
        <end position="134"/>
    </location>
</feature>
<dbReference type="OrthoDB" id="9795813at2"/>
<name>A0A4R9C213_9FIRM</name>
<protein>
    <submittedName>
        <fullName evidence="2">Energy-coupled thiamine transporter ThiT</fullName>
    </submittedName>
</protein>
<dbReference type="Gene3D" id="1.10.1760.20">
    <property type="match status" value="1"/>
</dbReference>
<dbReference type="RefSeq" id="WP_134711386.1">
    <property type="nucleotide sequence ID" value="NZ_CP119081.1"/>
</dbReference>
<evidence type="ECO:0000256" key="1">
    <source>
        <dbReference type="SAM" id="Phobius"/>
    </source>
</evidence>
<accession>A0A4R9C213</accession>
<dbReference type="GO" id="GO:0005886">
    <property type="term" value="C:plasma membrane"/>
    <property type="evidence" value="ECO:0007669"/>
    <property type="project" value="InterPro"/>
</dbReference>
<keyword evidence="1" id="KW-0812">Transmembrane</keyword>
<keyword evidence="3" id="KW-1185">Reference proteome</keyword>
<dbReference type="InterPro" id="IPR012651">
    <property type="entry name" value="Thia_Transptr_ThiT"/>
</dbReference>
<dbReference type="Pfam" id="PF09515">
    <property type="entry name" value="Thia_YuaJ"/>
    <property type="match status" value="1"/>
</dbReference>
<keyword evidence="1" id="KW-0472">Membrane</keyword>
<dbReference type="EMBL" id="SCFR01000019">
    <property type="protein sequence ID" value="TFF65496.1"/>
    <property type="molecule type" value="Genomic_DNA"/>
</dbReference>
<proteinExistence type="predicted"/>